<comment type="similarity">
    <text evidence="1 7">Belongs to the globin family.</text>
</comment>
<dbReference type="InterPro" id="IPR050056">
    <property type="entry name" value="Hemoglobin_oxygen_transport"/>
</dbReference>
<dbReference type="SUPFAM" id="SSF46458">
    <property type="entry name" value="Globin-like"/>
    <property type="match status" value="1"/>
</dbReference>
<reference evidence="9 10" key="1">
    <citation type="submission" date="2019-09" db="EMBL/GenBank/DDBJ databases">
        <title>Bird 10,000 Genomes (B10K) Project - Family phase.</title>
        <authorList>
            <person name="Zhang G."/>
        </authorList>
    </citation>
    <scope>NUCLEOTIDE SEQUENCE [LARGE SCALE GENOMIC DNA]</scope>
    <source>
        <strain evidence="9">B10K-MSB-01</strain>
    </source>
</reference>
<keyword evidence="10" id="KW-1185">Reference proteome</keyword>
<evidence type="ECO:0000256" key="1">
    <source>
        <dbReference type="ARBA" id="ARBA00008705"/>
    </source>
</evidence>
<sequence>SLPWLLIIYPWTQRFLDAVSKLSSFTAILGNPKIHAHGKKVLTFFRETMKNLGDIKKSFVQLNKFHCEKLHVDPENIRVSDAWTWIFTEQSSWLIIVLAAHFAKEVTSACQATEQKLVHLVAHVLAQQDH</sequence>
<dbReference type="GO" id="GO:0004601">
    <property type="term" value="F:peroxidase activity"/>
    <property type="evidence" value="ECO:0007669"/>
    <property type="project" value="TreeGrafter"/>
</dbReference>
<dbReference type="PROSITE" id="PS01033">
    <property type="entry name" value="GLOBIN"/>
    <property type="match status" value="1"/>
</dbReference>
<evidence type="ECO:0000256" key="7">
    <source>
        <dbReference type="RuleBase" id="RU000356"/>
    </source>
</evidence>
<dbReference type="PANTHER" id="PTHR11442">
    <property type="entry name" value="HEMOGLOBIN FAMILY MEMBER"/>
    <property type="match status" value="1"/>
</dbReference>
<dbReference type="Gene3D" id="1.10.490.10">
    <property type="entry name" value="Globins"/>
    <property type="match status" value="1"/>
</dbReference>
<evidence type="ECO:0000256" key="5">
    <source>
        <dbReference type="ARBA" id="ARBA00022723"/>
    </source>
</evidence>
<dbReference type="InterPro" id="IPR012292">
    <property type="entry name" value="Globin/Proto"/>
</dbReference>
<dbReference type="OrthoDB" id="9886081at2759"/>
<dbReference type="AlphaFoldDB" id="A0A7K7WSN1"/>
<feature type="domain" description="Globin" evidence="8">
    <location>
        <begin position="1"/>
        <end position="130"/>
    </location>
</feature>
<protein>
    <submittedName>
        <fullName evidence="9">HBB protein</fullName>
    </submittedName>
</protein>
<dbReference type="GO" id="GO:0005833">
    <property type="term" value="C:hemoglobin complex"/>
    <property type="evidence" value="ECO:0007669"/>
    <property type="project" value="InterPro"/>
</dbReference>
<dbReference type="GO" id="GO:0005344">
    <property type="term" value="F:oxygen carrier activity"/>
    <property type="evidence" value="ECO:0007669"/>
    <property type="project" value="UniProtKB-KW"/>
</dbReference>
<evidence type="ECO:0000259" key="8">
    <source>
        <dbReference type="PROSITE" id="PS01033"/>
    </source>
</evidence>
<dbReference type="GO" id="GO:0042744">
    <property type="term" value="P:hydrogen peroxide catabolic process"/>
    <property type="evidence" value="ECO:0007669"/>
    <property type="project" value="TreeGrafter"/>
</dbReference>
<dbReference type="PANTHER" id="PTHR11442:SF7">
    <property type="entry name" value="HEMOGLOBIN SUBUNIT EPSILON"/>
    <property type="match status" value="1"/>
</dbReference>
<proteinExistence type="inferred from homology"/>
<evidence type="ECO:0000313" key="9">
    <source>
        <dbReference type="EMBL" id="NXA56264.1"/>
    </source>
</evidence>
<keyword evidence="3 7" id="KW-0349">Heme</keyword>
<dbReference type="InterPro" id="IPR002337">
    <property type="entry name" value="Hemoglobin_b"/>
</dbReference>
<keyword evidence="2 7" id="KW-0813">Transport</keyword>
<dbReference type="Pfam" id="PF00042">
    <property type="entry name" value="Globin"/>
    <property type="match status" value="1"/>
</dbReference>
<keyword evidence="4 7" id="KW-0561">Oxygen transport</keyword>
<dbReference type="GO" id="GO:0072562">
    <property type="term" value="C:blood microparticle"/>
    <property type="evidence" value="ECO:0007669"/>
    <property type="project" value="TreeGrafter"/>
</dbReference>
<keyword evidence="6" id="KW-0408">Iron</keyword>
<evidence type="ECO:0000256" key="3">
    <source>
        <dbReference type="ARBA" id="ARBA00022617"/>
    </source>
</evidence>
<organism evidence="9 10">
    <name type="scientific">Nothocercus julius</name>
    <dbReference type="NCBI Taxonomy" id="2585813"/>
    <lineage>
        <taxon>Eukaryota</taxon>
        <taxon>Metazoa</taxon>
        <taxon>Chordata</taxon>
        <taxon>Craniata</taxon>
        <taxon>Vertebrata</taxon>
        <taxon>Euteleostomi</taxon>
        <taxon>Archelosauria</taxon>
        <taxon>Archosauria</taxon>
        <taxon>Dinosauria</taxon>
        <taxon>Saurischia</taxon>
        <taxon>Theropoda</taxon>
        <taxon>Coelurosauria</taxon>
        <taxon>Aves</taxon>
        <taxon>Palaeognathae</taxon>
        <taxon>Tinamiformes</taxon>
        <taxon>Tinamidae</taxon>
        <taxon>Nothocercus</taxon>
    </lineage>
</organism>
<dbReference type="GO" id="GO:0043177">
    <property type="term" value="F:organic acid binding"/>
    <property type="evidence" value="ECO:0007669"/>
    <property type="project" value="TreeGrafter"/>
</dbReference>
<evidence type="ECO:0000256" key="6">
    <source>
        <dbReference type="ARBA" id="ARBA00023004"/>
    </source>
</evidence>
<dbReference type="GO" id="GO:0031838">
    <property type="term" value="C:haptoglobin-hemoglobin complex"/>
    <property type="evidence" value="ECO:0007669"/>
    <property type="project" value="TreeGrafter"/>
</dbReference>
<dbReference type="Proteomes" id="UP000531559">
    <property type="component" value="Unassembled WGS sequence"/>
</dbReference>
<accession>A0A7K7WSN1</accession>
<keyword evidence="5" id="KW-0479">Metal-binding</keyword>
<name>A0A7K7WSN1_9AVES</name>
<feature type="non-terminal residue" evidence="9">
    <location>
        <position position="1"/>
    </location>
</feature>
<dbReference type="GO" id="GO:0031720">
    <property type="term" value="F:haptoglobin binding"/>
    <property type="evidence" value="ECO:0007669"/>
    <property type="project" value="TreeGrafter"/>
</dbReference>
<dbReference type="GO" id="GO:0019825">
    <property type="term" value="F:oxygen binding"/>
    <property type="evidence" value="ECO:0007669"/>
    <property type="project" value="InterPro"/>
</dbReference>
<dbReference type="InterPro" id="IPR000971">
    <property type="entry name" value="Globin"/>
</dbReference>
<evidence type="ECO:0000256" key="2">
    <source>
        <dbReference type="ARBA" id="ARBA00022448"/>
    </source>
</evidence>
<dbReference type="EMBL" id="VZSV01000359">
    <property type="protein sequence ID" value="NXA56264.1"/>
    <property type="molecule type" value="Genomic_DNA"/>
</dbReference>
<comment type="caution">
    <text evidence="9">The sequence shown here is derived from an EMBL/GenBank/DDBJ whole genome shotgun (WGS) entry which is preliminary data.</text>
</comment>
<feature type="non-terminal residue" evidence="9">
    <location>
        <position position="130"/>
    </location>
</feature>
<dbReference type="PRINTS" id="PR00814">
    <property type="entry name" value="BETAHAEM"/>
</dbReference>
<dbReference type="GO" id="GO:0020037">
    <property type="term" value="F:heme binding"/>
    <property type="evidence" value="ECO:0007669"/>
    <property type="project" value="InterPro"/>
</dbReference>
<gene>
    <name evidence="9" type="primary">Hbb_0</name>
    <name evidence="9" type="ORF">NOTJUL_R12083</name>
</gene>
<dbReference type="GO" id="GO:0046872">
    <property type="term" value="F:metal ion binding"/>
    <property type="evidence" value="ECO:0007669"/>
    <property type="project" value="UniProtKB-KW"/>
</dbReference>
<dbReference type="InterPro" id="IPR009050">
    <property type="entry name" value="Globin-like_sf"/>
</dbReference>
<evidence type="ECO:0000256" key="4">
    <source>
        <dbReference type="ARBA" id="ARBA00022621"/>
    </source>
</evidence>
<evidence type="ECO:0000313" key="10">
    <source>
        <dbReference type="Proteomes" id="UP000531559"/>
    </source>
</evidence>